<dbReference type="AlphaFoldDB" id="A0AAQ3UCE8"/>
<evidence type="ECO:0000313" key="2">
    <source>
        <dbReference type="Proteomes" id="UP001341281"/>
    </source>
</evidence>
<gene>
    <name evidence="1" type="ORF">U9M48_035139</name>
</gene>
<accession>A0AAQ3UCE8</accession>
<reference evidence="1 2" key="1">
    <citation type="submission" date="2024-02" db="EMBL/GenBank/DDBJ databases">
        <title>High-quality chromosome-scale genome assembly of Pensacola bahiagrass (Paspalum notatum Flugge var. saurae).</title>
        <authorList>
            <person name="Vega J.M."/>
            <person name="Podio M."/>
            <person name="Orjuela J."/>
            <person name="Siena L.A."/>
            <person name="Pessino S.C."/>
            <person name="Combes M.C."/>
            <person name="Mariac C."/>
            <person name="Albertini E."/>
            <person name="Pupilli F."/>
            <person name="Ortiz J.P.A."/>
            <person name="Leblanc O."/>
        </authorList>
    </citation>
    <scope>NUCLEOTIDE SEQUENCE [LARGE SCALE GENOMIC DNA]</scope>
    <source>
        <strain evidence="1">R1</strain>
        <tissue evidence="1">Leaf</tissue>
    </source>
</reference>
<proteinExistence type="predicted"/>
<dbReference type="EMBL" id="CP144752">
    <property type="protein sequence ID" value="WVZ88643.1"/>
    <property type="molecule type" value="Genomic_DNA"/>
</dbReference>
<evidence type="ECO:0000313" key="1">
    <source>
        <dbReference type="EMBL" id="WVZ88643.1"/>
    </source>
</evidence>
<name>A0AAQ3UCE8_PASNO</name>
<protein>
    <submittedName>
        <fullName evidence="1">Uncharacterized protein</fullName>
    </submittedName>
</protein>
<dbReference type="Proteomes" id="UP001341281">
    <property type="component" value="Chromosome 08"/>
</dbReference>
<sequence>MTPTCTNSAQTDSCVAAFQLIDDMHPPMENTMGLIGLMQKSSRVGSIGPLCMKMQKSSCDGVQGASAKEI</sequence>
<keyword evidence="2" id="KW-1185">Reference proteome</keyword>
<organism evidence="1 2">
    <name type="scientific">Paspalum notatum var. saurae</name>
    <dbReference type="NCBI Taxonomy" id="547442"/>
    <lineage>
        <taxon>Eukaryota</taxon>
        <taxon>Viridiplantae</taxon>
        <taxon>Streptophyta</taxon>
        <taxon>Embryophyta</taxon>
        <taxon>Tracheophyta</taxon>
        <taxon>Spermatophyta</taxon>
        <taxon>Magnoliopsida</taxon>
        <taxon>Liliopsida</taxon>
        <taxon>Poales</taxon>
        <taxon>Poaceae</taxon>
        <taxon>PACMAD clade</taxon>
        <taxon>Panicoideae</taxon>
        <taxon>Andropogonodae</taxon>
        <taxon>Paspaleae</taxon>
        <taxon>Paspalinae</taxon>
        <taxon>Paspalum</taxon>
    </lineage>
</organism>